<dbReference type="Gene3D" id="3.30.110.70">
    <property type="entry name" value="Hypothetical protein apc22750. Chain B"/>
    <property type="match status" value="1"/>
</dbReference>
<dbReference type="SUPFAM" id="SSF117782">
    <property type="entry name" value="YbjQ-like"/>
    <property type="match status" value="1"/>
</dbReference>
<proteinExistence type="inferred from homology"/>
<dbReference type="InterPro" id="IPR002765">
    <property type="entry name" value="UPF0145_YbjQ-like"/>
</dbReference>
<evidence type="ECO:0000313" key="3">
    <source>
        <dbReference type="Proteomes" id="UP000196027"/>
    </source>
</evidence>
<sequence>MEAVLQISFFFCLLAAGYFFGRRAEKKHYQSIFEREAALRYLVISSDRMPPPEYLKHHGELVCGNVVISLDYFKFVAAGLYQLVGGRIPVYESLLDRARREALLRMQAEAQSAGADAIINLKFETSRISGNAGNGIGSIEVLAYGTALIPKTP</sequence>
<evidence type="ECO:0000313" key="2">
    <source>
        <dbReference type="EMBL" id="ARU59199.1"/>
    </source>
</evidence>
<dbReference type="OrthoDB" id="530049at2"/>
<dbReference type="EMBL" id="CP021425">
    <property type="protein sequence ID" value="ARU59199.1"/>
    <property type="molecule type" value="Genomic_DNA"/>
</dbReference>
<dbReference type="InterPro" id="IPR035439">
    <property type="entry name" value="UPF0145_dom_sf"/>
</dbReference>
<dbReference type="RefSeq" id="WP_087463899.1">
    <property type="nucleotide sequence ID" value="NZ_CP021425.1"/>
</dbReference>
<dbReference type="PANTHER" id="PTHR34068:SF2">
    <property type="entry name" value="UPF0145 PROTEIN SCO3412"/>
    <property type="match status" value="1"/>
</dbReference>
<dbReference type="AlphaFoldDB" id="A0A1Y0IGF4"/>
<name>A0A1Y0IGF4_9GAMM</name>
<reference evidence="2 3" key="1">
    <citation type="submission" date="2017-05" db="EMBL/GenBank/DDBJ databases">
        <title>Genomic insights into alkan degradation activity of Oleiphilus messinensis.</title>
        <authorList>
            <person name="Kozyavkin S.A."/>
            <person name="Slesarev A.I."/>
            <person name="Golyshin P.N."/>
            <person name="Korzhenkov A."/>
            <person name="Golyshina O.N."/>
            <person name="Toshchakov S.V."/>
        </authorList>
    </citation>
    <scope>NUCLEOTIDE SEQUENCE [LARGE SCALE GENOMIC DNA]</scope>
    <source>
        <strain evidence="2 3">ME102</strain>
    </source>
</reference>
<comment type="similarity">
    <text evidence="1">Belongs to the UPF0145 family.</text>
</comment>
<evidence type="ECO:0000256" key="1">
    <source>
        <dbReference type="ARBA" id="ARBA00010751"/>
    </source>
</evidence>
<keyword evidence="3" id="KW-1185">Reference proteome</keyword>
<gene>
    <name evidence="2" type="ORF">OLMES_5215</name>
</gene>
<dbReference type="PANTHER" id="PTHR34068">
    <property type="entry name" value="UPF0145 PROTEIN YBJQ"/>
    <property type="match status" value="1"/>
</dbReference>
<organism evidence="2 3">
    <name type="scientific">Oleiphilus messinensis</name>
    <dbReference type="NCBI Taxonomy" id="141451"/>
    <lineage>
        <taxon>Bacteria</taxon>
        <taxon>Pseudomonadati</taxon>
        <taxon>Pseudomonadota</taxon>
        <taxon>Gammaproteobacteria</taxon>
        <taxon>Oceanospirillales</taxon>
        <taxon>Oleiphilaceae</taxon>
        <taxon>Oleiphilus</taxon>
    </lineage>
</organism>
<accession>A0A1Y0IGF4</accession>
<dbReference type="Pfam" id="PF01906">
    <property type="entry name" value="YbjQ_1"/>
    <property type="match status" value="1"/>
</dbReference>
<dbReference type="Proteomes" id="UP000196027">
    <property type="component" value="Chromosome"/>
</dbReference>
<dbReference type="KEGG" id="ome:OLMES_5215"/>
<protein>
    <submittedName>
        <fullName evidence="2">Uncharacterized protein</fullName>
    </submittedName>
</protein>